<dbReference type="GO" id="GO:0006508">
    <property type="term" value="P:proteolysis"/>
    <property type="evidence" value="ECO:0007669"/>
    <property type="project" value="InterPro"/>
</dbReference>
<dbReference type="AlphaFoldDB" id="A0A382P5E6"/>
<evidence type="ECO:0000259" key="1">
    <source>
        <dbReference type="Pfam" id="PF00326"/>
    </source>
</evidence>
<proteinExistence type="predicted"/>
<dbReference type="GO" id="GO:0008236">
    <property type="term" value="F:serine-type peptidase activity"/>
    <property type="evidence" value="ECO:0007669"/>
    <property type="project" value="InterPro"/>
</dbReference>
<feature type="non-terminal residue" evidence="2">
    <location>
        <position position="1"/>
    </location>
</feature>
<reference evidence="2" key="1">
    <citation type="submission" date="2018-05" db="EMBL/GenBank/DDBJ databases">
        <authorList>
            <person name="Lanie J.A."/>
            <person name="Ng W.-L."/>
            <person name="Kazmierczak K.M."/>
            <person name="Andrzejewski T.M."/>
            <person name="Davidsen T.M."/>
            <person name="Wayne K.J."/>
            <person name="Tettelin H."/>
            <person name="Glass J.I."/>
            <person name="Rusch D."/>
            <person name="Podicherti R."/>
            <person name="Tsui H.-C.T."/>
            <person name="Winkler M.E."/>
        </authorList>
    </citation>
    <scope>NUCLEOTIDE SEQUENCE</scope>
</reference>
<dbReference type="InterPro" id="IPR050278">
    <property type="entry name" value="Serine_Prot_S9B/DPPIV"/>
</dbReference>
<dbReference type="PANTHER" id="PTHR11731:SF193">
    <property type="entry name" value="DIPEPTIDYL PEPTIDASE 9"/>
    <property type="match status" value="1"/>
</dbReference>
<dbReference type="InterPro" id="IPR001375">
    <property type="entry name" value="Peptidase_S9_cat"/>
</dbReference>
<dbReference type="EMBL" id="UINC01104643">
    <property type="protein sequence ID" value="SVC67958.1"/>
    <property type="molecule type" value="Genomic_DNA"/>
</dbReference>
<feature type="domain" description="Peptidase S9 prolyl oligopeptidase catalytic" evidence="1">
    <location>
        <begin position="100"/>
        <end position="296"/>
    </location>
</feature>
<dbReference type="Gene3D" id="3.40.50.1820">
    <property type="entry name" value="alpha/beta hydrolase"/>
    <property type="match status" value="1"/>
</dbReference>
<gene>
    <name evidence="2" type="ORF">METZ01_LOCUS320812</name>
</gene>
<evidence type="ECO:0000313" key="2">
    <source>
        <dbReference type="EMBL" id="SVC67958.1"/>
    </source>
</evidence>
<organism evidence="2">
    <name type="scientific">marine metagenome</name>
    <dbReference type="NCBI Taxonomy" id="408172"/>
    <lineage>
        <taxon>unclassified sequences</taxon>
        <taxon>metagenomes</taxon>
        <taxon>ecological metagenomes</taxon>
    </lineage>
</organism>
<protein>
    <recommendedName>
        <fullName evidence="1">Peptidase S9 prolyl oligopeptidase catalytic domain-containing protein</fullName>
    </recommendedName>
</protein>
<sequence>FSDIESPPVTNLIELPSHKVIRVMEKNQALRDKLEKLKRPKLEFFRVKIGEGLEVDAFAVLPPHLDPKKKYPLLVYVYGEPAGQTTVNSWRGSGGLWHWMLAQQGYVVMSIDNRGTTAPRGNAWRKSIYRQVGILASQDQAAAVKQVLKDRPYLDADRVGVWGWSGGGSMTLNALFRYPDLYNTGISIAPVPNQRLYDTIYQERYMGLPKDNEEGYKNGSPITFAKNLKGKLLLVHGTTDDNVHYQGMAKLIDELVANKKQFEMLAYPNRSHSIREGRNTTMHLRTAMTDYLRRTLPSGPQ</sequence>
<dbReference type="PANTHER" id="PTHR11731">
    <property type="entry name" value="PROTEASE FAMILY S9B,C DIPEPTIDYL-PEPTIDASE IV-RELATED"/>
    <property type="match status" value="1"/>
</dbReference>
<dbReference type="InterPro" id="IPR029058">
    <property type="entry name" value="AB_hydrolase_fold"/>
</dbReference>
<name>A0A382P5E6_9ZZZZ</name>
<dbReference type="GO" id="GO:0008239">
    <property type="term" value="F:dipeptidyl-peptidase activity"/>
    <property type="evidence" value="ECO:0007669"/>
    <property type="project" value="TreeGrafter"/>
</dbReference>
<dbReference type="Pfam" id="PF00326">
    <property type="entry name" value="Peptidase_S9"/>
    <property type="match status" value="1"/>
</dbReference>
<dbReference type="SUPFAM" id="SSF53474">
    <property type="entry name" value="alpha/beta-Hydrolases"/>
    <property type="match status" value="1"/>
</dbReference>
<accession>A0A382P5E6</accession>